<proteinExistence type="predicted"/>
<dbReference type="RefSeq" id="WP_098923423.1">
    <property type="nucleotide sequence ID" value="NZ_CP023819.1"/>
</dbReference>
<feature type="transmembrane region" description="Helical" evidence="1">
    <location>
        <begin position="28"/>
        <end position="52"/>
    </location>
</feature>
<accession>A0A291T9M7</accession>
<keyword evidence="1" id="KW-0472">Membrane</keyword>
<reference evidence="2 3" key="1">
    <citation type="submission" date="2017-10" db="EMBL/GenBank/DDBJ databases">
        <title>Complete Genome Sequence of Faecalibacterium prausnitzii isolated from the gut of healthy adult Indian.</title>
        <authorList>
            <person name="Bag S."/>
            <person name="Ghosh T.S."/>
            <person name="Das B."/>
        </authorList>
    </citation>
    <scope>NUCLEOTIDE SEQUENCE [LARGE SCALE GENOMIC DNA]</scope>
    <source>
        <strain evidence="2 3">Indica</strain>
    </source>
</reference>
<protein>
    <submittedName>
        <fullName evidence="2">Uncharacterized protein</fullName>
    </submittedName>
</protein>
<organism evidence="2 3">
    <name type="scientific">Faecalibacterium prausnitzii</name>
    <dbReference type="NCBI Taxonomy" id="853"/>
    <lineage>
        <taxon>Bacteria</taxon>
        <taxon>Bacillati</taxon>
        <taxon>Bacillota</taxon>
        <taxon>Clostridia</taxon>
        <taxon>Eubacteriales</taxon>
        <taxon>Oscillospiraceae</taxon>
        <taxon>Faecalibacterium</taxon>
    </lineage>
</organism>
<evidence type="ECO:0000313" key="3">
    <source>
        <dbReference type="Proteomes" id="UP000223709"/>
    </source>
</evidence>
<dbReference type="Proteomes" id="UP000223709">
    <property type="component" value="Chromosome"/>
</dbReference>
<dbReference type="EMBL" id="CP023819">
    <property type="protein sequence ID" value="ATL89854.1"/>
    <property type="molecule type" value="Genomic_DNA"/>
</dbReference>
<evidence type="ECO:0000256" key="1">
    <source>
        <dbReference type="SAM" id="Phobius"/>
    </source>
</evidence>
<keyword evidence="1" id="KW-1133">Transmembrane helix</keyword>
<keyword evidence="1" id="KW-0812">Transmembrane</keyword>
<sequence>MNKNMNLPAEYAVLSEEEMTYTQGGSDIGGFASAAATVVGAVVLGASYIWGISASKDWLNKKSNREGNLFTVLGRAADAIGEDMSKSAANFVRDAVSSTMVVALAPLSAVLLIL</sequence>
<feature type="transmembrane region" description="Helical" evidence="1">
    <location>
        <begin position="95"/>
        <end position="113"/>
    </location>
</feature>
<name>A0A291T9M7_9FIRM</name>
<gene>
    <name evidence="2" type="ORF">CRH10_05880</name>
</gene>
<evidence type="ECO:0000313" key="2">
    <source>
        <dbReference type="EMBL" id="ATL89854.1"/>
    </source>
</evidence>
<dbReference type="AlphaFoldDB" id="A0A291T9M7"/>